<evidence type="ECO:0008006" key="7">
    <source>
        <dbReference type="Google" id="ProtNLM"/>
    </source>
</evidence>
<protein>
    <recommendedName>
        <fullName evidence="7">EGF-like domain-containing protein</fullName>
    </recommendedName>
</protein>
<dbReference type="SMART" id="SM00282">
    <property type="entry name" value="LamG"/>
    <property type="match status" value="1"/>
</dbReference>
<evidence type="ECO:0000256" key="2">
    <source>
        <dbReference type="PROSITE-ProRule" id="PRU00076"/>
    </source>
</evidence>
<comment type="caution">
    <text evidence="2">Lacks conserved residue(s) required for the propagation of feature annotation.</text>
</comment>
<dbReference type="PROSITE" id="PS50025">
    <property type="entry name" value="LAM_G_DOMAIN"/>
    <property type="match status" value="1"/>
</dbReference>
<name>A0A401Q7I6_SCYTO</name>
<dbReference type="CDD" id="cd00110">
    <property type="entry name" value="LamG"/>
    <property type="match status" value="1"/>
</dbReference>
<evidence type="ECO:0000259" key="3">
    <source>
        <dbReference type="PROSITE" id="PS50025"/>
    </source>
</evidence>
<feature type="disulfide bond" evidence="2">
    <location>
        <begin position="209"/>
        <end position="218"/>
    </location>
</feature>
<dbReference type="PROSITE" id="PS00022">
    <property type="entry name" value="EGF_1"/>
    <property type="match status" value="1"/>
</dbReference>
<dbReference type="PANTHER" id="PTHR15036:SF88">
    <property type="entry name" value="PIKACHURIN"/>
    <property type="match status" value="1"/>
</dbReference>
<dbReference type="InterPro" id="IPR050372">
    <property type="entry name" value="Neurexin-related_CASP"/>
</dbReference>
<proteinExistence type="predicted"/>
<comment type="caution">
    <text evidence="5">The sequence shown here is derived from an EMBL/GenBank/DDBJ whole genome shotgun (WGS) entry which is preliminary data.</text>
</comment>
<dbReference type="Gene3D" id="2.10.25.10">
    <property type="entry name" value="Laminin"/>
    <property type="match status" value="1"/>
</dbReference>
<dbReference type="PANTHER" id="PTHR15036">
    <property type="entry name" value="PIKACHURIN-LIKE PROTEIN"/>
    <property type="match status" value="1"/>
</dbReference>
<dbReference type="InterPro" id="IPR001881">
    <property type="entry name" value="EGF-like_Ca-bd_dom"/>
</dbReference>
<dbReference type="Pfam" id="PF00054">
    <property type="entry name" value="Laminin_G_1"/>
    <property type="match status" value="1"/>
</dbReference>
<evidence type="ECO:0000256" key="1">
    <source>
        <dbReference type="ARBA" id="ARBA00023157"/>
    </source>
</evidence>
<keyword evidence="2" id="KW-0245">EGF-like domain</keyword>
<sequence>ISVQYPRFYGYSYLTFEPLKNSYQKFQISIEFKADVEDGLLLYCGETEIGHGDFLSLAIIRRRLQFRFNCGTGTAVLVSESRVRAGHWHTATIYRYGINGWLRLDNDTPVTGKSKGLYTKITFRSPLYLGGAPSAYWLVKAAGTNRGFRGCVQSLVINSRRVNMRAWPIGRAVSGADVGECSTGLCNKVSCVNGGACVPHRADSYLCLCSMGFQGKHCEQ</sequence>
<gene>
    <name evidence="5" type="ORF">scyTo_0022157</name>
</gene>
<dbReference type="OMA" id="MELEFRP"/>
<keyword evidence="6" id="KW-1185">Reference proteome</keyword>
<dbReference type="PROSITE" id="PS50026">
    <property type="entry name" value="EGF_3"/>
    <property type="match status" value="1"/>
</dbReference>
<organism evidence="5 6">
    <name type="scientific">Scyliorhinus torazame</name>
    <name type="common">Cloudy catshark</name>
    <name type="synonym">Catulus torazame</name>
    <dbReference type="NCBI Taxonomy" id="75743"/>
    <lineage>
        <taxon>Eukaryota</taxon>
        <taxon>Metazoa</taxon>
        <taxon>Chordata</taxon>
        <taxon>Craniata</taxon>
        <taxon>Vertebrata</taxon>
        <taxon>Chondrichthyes</taxon>
        <taxon>Elasmobranchii</taxon>
        <taxon>Galeomorphii</taxon>
        <taxon>Galeoidea</taxon>
        <taxon>Carcharhiniformes</taxon>
        <taxon>Scyliorhinidae</taxon>
        <taxon>Scyliorhinus</taxon>
    </lineage>
</organism>
<feature type="domain" description="Laminin G" evidence="3">
    <location>
        <begin position="3"/>
        <end position="181"/>
    </location>
</feature>
<dbReference type="OrthoDB" id="10014052at2759"/>
<dbReference type="AlphaFoldDB" id="A0A401Q7I6"/>
<dbReference type="SMART" id="SM00179">
    <property type="entry name" value="EGF_CA"/>
    <property type="match status" value="1"/>
</dbReference>
<dbReference type="SUPFAM" id="SSF49899">
    <property type="entry name" value="Concanavalin A-like lectins/glucanases"/>
    <property type="match status" value="1"/>
</dbReference>
<dbReference type="STRING" id="75743.A0A401Q7I6"/>
<dbReference type="SUPFAM" id="SSF57196">
    <property type="entry name" value="EGF/Laminin"/>
    <property type="match status" value="1"/>
</dbReference>
<dbReference type="FunFam" id="2.60.120.200:FF:000032">
    <property type="entry name" value="pikachurin isoform X1"/>
    <property type="match status" value="1"/>
</dbReference>
<dbReference type="InterPro" id="IPR001791">
    <property type="entry name" value="Laminin_G"/>
</dbReference>
<accession>A0A401Q7I6</accession>
<dbReference type="GO" id="GO:0005604">
    <property type="term" value="C:basement membrane"/>
    <property type="evidence" value="ECO:0007669"/>
    <property type="project" value="UniProtKB-ARBA"/>
</dbReference>
<dbReference type="Pfam" id="PF00008">
    <property type="entry name" value="EGF"/>
    <property type="match status" value="1"/>
</dbReference>
<reference evidence="5 6" key="1">
    <citation type="journal article" date="2018" name="Nat. Ecol. Evol.">
        <title>Shark genomes provide insights into elasmobranch evolution and the origin of vertebrates.</title>
        <authorList>
            <person name="Hara Y"/>
            <person name="Yamaguchi K"/>
            <person name="Onimaru K"/>
            <person name="Kadota M"/>
            <person name="Koyanagi M"/>
            <person name="Keeley SD"/>
            <person name="Tatsumi K"/>
            <person name="Tanaka K"/>
            <person name="Motone F"/>
            <person name="Kageyama Y"/>
            <person name="Nozu R"/>
            <person name="Adachi N"/>
            <person name="Nishimura O"/>
            <person name="Nakagawa R"/>
            <person name="Tanegashima C"/>
            <person name="Kiyatake I"/>
            <person name="Matsumoto R"/>
            <person name="Murakumo K"/>
            <person name="Nishida K"/>
            <person name="Terakita A"/>
            <person name="Kuratani S"/>
            <person name="Sato K"/>
            <person name="Hyodo S Kuraku.S."/>
        </authorList>
    </citation>
    <scope>NUCLEOTIDE SEQUENCE [LARGE SCALE GENOMIC DNA]</scope>
</reference>
<feature type="non-terminal residue" evidence="5">
    <location>
        <position position="1"/>
    </location>
</feature>
<dbReference type="InterPro" id="IPR000742">
    <property type="entry name" value="EGF"/>
</dbReference>
<feature type="non-terminal residue" evidence="5">
    <location>
        <position position="220"/>
    </location>
</feature>
<evidence type="ECO:0000313" key="6">
    <source>
        <dbReference type="Proteomes" id="UP000288216"/>
    </source>
</evidence>
<keyword evidence="1 2" id="KW-1015">Disulfide bond</keyword>
<dbReference type="Proteomes" id="UP000288216">
    <property type="component" value="Unassembled WGS sequence"/>
</dbReference>
<dbReference type="Gene3D" id="2.60.120.200">
    <property type="match status" value="1"/>
</dbReference>
<evidence type="ECO:0000259" key="4">
    <source>
        <dbReference type="PROSITE" id="PS50026"/>
    </source>
</evidence>
<feature type="domain" description="EGF-like" evidence="4">
    <location>
        <begin position="182"/>
        <end position="219"/>
    </location>
</feature>
<dbReference type="SMART" id="SM00181">
    <property type="entry name" value="EGF"/>
    <property type="match status" value="1"/>
</dbReference>
<dbReference type="CDD" id="cd00054">
    <property type="entry name" value="EGF_CA"/>
    <property type="match status" value="1"/>
</dbReference>
<dbReference type="PROSITE" id="PS01186">
    <property type="entry name" value="EGF_2"/>
    <property type="match status" value="1"/>
</dbReference>
<dbReference type="InterPro" id="IPR013320">
    <property type="entry name" value="ConA-like_dom_sf"/>
</dbReference>
<evidence type="ECO:0000313" key="5">
    <source>
        <dbReference type="EMBL" id="GCB81323.1"/>
    </source>
</evidence>
<dbReference type="EMBL" id="BFAA01021443">
    <property type="protein sequence ID" value="GCB81323.1"/>
    <property type="molecule type" value="Genomic_DNA"/>
</dbReference>
<dbReference type="GO" id="GO:0005509">
    <property type="term" value="F:calcium ion binding"/>
    <property type="evidence" value="ECO:0007669"/>
    <property type="project" value="InterPro"/>
</dbReference>